<proteinExistence type="predicted"/>
<dbReference type="EMBL" id="BOOU01000077">
    <property type="protein sequence ID" value="GII80644.1"/>
    <property type="molecule type" value="Genomic_DNA"/>
</dbReference>
<dbReference type="PANTHER" id="PTHR43157:SF31">
    <property type="entry name" value="PHOSPHATIDYLINOSITOL-GLYCAN BIOSYNTHESIS CLASS F PROTEIN"/>
    <property type="match status" value="1"/>
</dbReference>
<reference evidence="2" key="1">
    <citation type="submission" date="2021-01" db="EMBL/GenBank/DDBJ databases">
        <title>Whole genome shotgun sequence of Sphaerisporangium rufum NBRC 109079.</title>
        <authorList>
            <person name="Komaki H."/>
            <person name="Tamura T."/>
        </authorList>
    </citation>
    <scope>NUCLEOTIDE SEQUENCE</scope>
    <source>
        <strain evidence="2">NBRC 109079</strain>
    </source>
</reference>
<evidence type="ECO:0000313" key="2">
    <source>
        <dbReference type="EMBL" id="GII80644.1"/>
    </source>
</evidence>
<dbReference type="InterPro" id="IPR036291">
    <property type="entry name" value="NAD(P)-bd_dom_sf"/>
</dbReference>
<dbReference type="SUPFAM" id="SSF51735">
    <property type="entry name" value="NAD(P)-binding Rossmann-fold domains"/>
    <property type="match status" value="1"/>
</dbReference>
<name>A0A919R6Z6_9ACTN</name>
<evidence type="ECO:0000313" key="3">
    <source>
        <dbReference type="Proteomes" id="UP000655287"/>
    </source>
</evidence>
<gene>
    <name evidence="2" type="ORF">Sru01_56260</name>
</gene>
<dbReference type="PRINTS" id="PR00081">
    <property type="entry name" value="GDHRDH"/>
</dbReference>
<dbReference type="AlphaFoldDB" id="A0A919R6Z6"/>
<keyword evidence="3" id="KW-1185">Reference proteome</keyword>
<protein>
    <submittedName>
        <fullName evidence="2">Short-chain dehydrogenase</fullName>
    </submittedName>
</protein>
<dbReference type="Pfam" id="PF00106">
    <property type="entry name" value="adh_short"/>
    <property type="match status" value="1"/>
</dbReference>
<dbReference type="RefSeq" id="WP_203991696.1">
    <property type="nucleotide sequence ID" value="NZ_BOOU01000077.1"/>
</dbReference>
<keyword evidence="1" id="KW-0560">Oxidoreductase</keyword>
<dbReference type="Proteomes" id="UP000655287">
    <property type="component" value="Unassembled WGS sequence"/>
</dbReference>
<dbReference type="GO" id="GO:0016491">
    <property type="term" value="F:oxidoreductase activity"/>
    <property type="evidence" value="ECO:0007669"/>
    <property type="project" value="UniProtKB-KW"/>
</dbReference>
<sequence length="274" mass="28857">MISVITGASAGIGAAAAVALAEAGHEVVLVGRSSARLAAVADRIAGRSGRRPDVAVADFTSFQDVTRLAADLLDRYERIDVLAGNAGIMSTRRRLTPDGHELMMQVNHLSPFLLTNLLLDRVRASGGRVVTTSSGAARAGRLDPADLDRSRRRWSGWLQYCDSKQANALFTLALARRGVAATCFHPGVVRTGFAPDSLYMKALMLLPGVARTPERGARTLVHLATTADGTEHSGRFFFDDAPAPATPRMTDPVAAESLWTASLAATGLSAPGPG</sequence>
<dbReference type="Gene3D" id="3.40.50.720">
    <property type="entry name" value="NAD(P)-binding Rossmann-like Domain"/>
    <property type="match status" value="1"/>
</dbReference>
<dbReference type="InterPro" id="IPR002347">
    <property type="entry name" value="SDR_fam"/>
</dbReference>
<evidence type="ECO:0000256" key="1">
    <source>
        <dbReference type="ARBA" id="ARBA00023002"/>
    </source>
</evidence>
<organism evidence="2 3">
    <name type="scientific">Sphaerisporangium rufum</name>
    <dbReference type="NCBI Taxonomy" id="1381558"/>
    <lineage>
        <taxon>Bacteria</taxon>
        <taxon>Bacillati</taxon>
        <taxon>Actinomycetota</taxon>
        <taxon>Actinomycetes</taxon>
        <taxon>Streptosporangiales</taxon>
        <taxon>Streptosporangiaceae</taxon>
        <taxon>Sphaerisporangium</taxon>
    </lineage>
</organism>
<comment type="caution">
    <text evidence="2">The sequence shown here is derived from an EMBL/GenBank/DDBJ whole genome shotgun (WGS) entry which is preliminary data.</text>
</comment>
<accession>A0A919R6Z6</accession>
<dbReference type="PANTHER" id="PTHR43157">
    <property type="entry name" value="PHOSPHATIDYLINOSITOL-GLYCAN BIOSYNTHESIS CLASS F PROTEIN-RELATED"/>
    <property type="match status" value="1"/>
</dbReference>